<evidence type="ECO:0000256" key="1">
    <source>
        <dbReference type="PROSITE-ProRule" id="PRU00047"/>
    </source>
</evidence>
<feature type="compositionally biased region" description="Acidic residues" evidence="2">
    <location>
        <begin position="165"/>
        <end position="175"/>
    </location>
</feature>
<dbReference type="InterPro" id="IPR001878">
    <property type="entry name" value="Znf_CCHC"/>
</dbReference>
<feature type="region of interest" description="Disordered" evidence="2">
    <location>
        <begin position="117"/>
        <end position="182"/>
    </location>
</feature>
<feature type="region of interest" description="Disordered" evidence="2">
    <location>
        <begin position="72"/>
        <end position="102"/>
    </location>
</feature>
<dbReference type="EMBL" id="JAVHNQ010000002">
    <property type="protein sequence ID" value="KAK6354671.1"/>
    <property type="molecule type" value="Genomic_DNA"/>
</dbReference>
<feature type="compositionally biased region" description="Basic and acidic residues" evidence="2">
    <location>
        <begin position="72"/>
        <end position="81"/>
    </location>
</feature>
<evidence type="ECO:0000256" key="2">
    <source>
        <dbReference type="SAM" id="MobiDB-lite"/>
    </source>
</evidence>
<dbReference type="Pfam" id="PF10175">
    <property type="entry name" value="MPP6"/>
    <property type="match status" value="1"/>
</dbReference>
<evidence type="ECO:0000259" key="3">
    <source>
        <dbReference type="PROSITE" id="PS50158"/>
    </source>
</evidence>
<keyword evidence="1" id="KW-0863">Zinc-finger</keyword>
<sequence>MASPAASKPVSSRLLNMKFMQRPSNNNKRTTAETKETTLISTDTHTTTNIHKDAKKDVTTVGISRAAIQAAKKAEEGRREAAITGSSAGISERWSLGVSGGARGGEMVGAVRVFVGDVSSPSHSSDDDDGDGDDDGGVKSGKEGVEAGGGRRYFGGRTAPAPVEKEEEESSEDEEGRARKVKAAERALRGLTQIGGRAPAQSHKDVMCYLCQKKGHVRAACPSRGEGAAGRDGGSGGNSGKGGKRSWDRGGGDGGTNKKRQRRG</sequence>
<accession>A0AAV9V476</accession>
<feature type="region of interest" description="Disordered" evidence="2">
    <location>
        <begin position="221"/>
        <end position="264"/>
    </location>
</feature>
<feature type="compositionally biased region" description="Acidic residues" evidence="2">
    <location>
        <begin position="126"/>
        <end position="135"/>
    </location>
</feature>
<feature type="region of interest" description="Disordered" evidence="2">
    <location>
        <begin position="21"/>
        <end position="46"/>
    </location>
</feature>
<dbReference type="SUPFAM" id="SSF57756">
    <property type="entry name" value="Retrovirus zinc finger-like domains"/>
    <property type="match status" value="1"/>
</dbReference>
<organism evidence="4 5">
    <name type="scientific">Orbilia brochopaga</name>
    <dbReference type="NCBI Taxonomy" id="3140254"/>
    <lineage>
        <taxon>Eukaryota</taxon>
        <taxon>Fungi</taxon>
        <taxon>Dikarya</taxon>
        <taxon>Ascomycota</taxon>
        <taxon>Pezizomycotina</taxon>
        <taxon>Orbiliomycetes</taxon>
        <taxon>Orbiliales</taxon>
        <taxon>Orbiliaceae</taxon>
        <taxon>Orbilia</taxon>
    </lineage>
</organism>
<dbReference type="PROSITE" id="PS50158">
    <property type="entry name" value="ZF_CCHC"/>
    <property type="match status" value="1"/>
</dbReference>
<comment type="caution">
    <text evidence="4">The sequence shown here is derived from an EMBL/GenBank/DDBJ whole genome shotgun (WGS) entry which is preliminary data.</text>
</comment>
<dbReference type="InterPro" id="IPR036875">
    <property type="entry name" value="Znf_CCHC_sf"/>
</dbReference>
<name>A0AAV9V476_9PEZI</name>
<protein>
    <recommendedName>
        <fullName evidence="3">CCHC-type domain-containing protein</fullName>
    </recommendedName>
</protein>
<gene>
    <name evidence="4" type="ORF">TWF696_003811</name>
</gene>
<dbReference type="GO" id="GO:0008270">
    <property type="term" value="F:zinc ion binding"/>
    <property type="evidence" value="ECO:0007669"/>
    <property type="project" value="UniProtKB-KW"/>
</dbReference>
<dbReference type="AlphaFoldDB" id="A0AAV9V476"/>
<reference evidence="4 5" key="1">
    <citation type="submission" date="2019-10" db="EMBL/GenBank/DDBJ databases">
        <authorList>
            <person name="Palmer J.M."/>
        </authorList>
    </citation>
    <scope>NUCLEOTIDE SEQUENCE [LARGE SCALE GENOMIC DNA]</scope>
    <source>
        <strain evidence="4 5">TWF696</strain>
    </source>
</reference>
<feature type="domain" description="CCHC-type" evidence="3">
    <location>
        <begin position="208"/>
        <end position="223"/>
    </location>
</feature>
<keyword evidence="1" id="KW-0862">Zinc</keyword>
<keyword evidence="5" id="KW-1185">Reference proteome</keyword>
<feature type="compositionally biased region" description="Low complexity" evidence="2">
    <location>
        <begin position="37"/>
        <end position="46"/>
    </location>
</feature>
<dbReference type="Proteomes" id="UP001375240">
    <property type="component" value="Unassembled WGS sequence"/>
</dbReference>
<feature type="compositionally biased region" description="Basic and acidic residues" evidence="2">
    <location>
        <begin position="136"/>
        <end position="145"/>
    </location>
</feature>
<evidence type="ECO:0000313" key="5">
    <source>
        <dbReference type="Proteomes" id="UP001375240"/>
    </source>
</evidence>
<feature type="compositionally biased region" description="Gly residues" evidence="2">
    <location>
        <begin position="227"/>
        <end position="241"/>
    </location>
</feature>
<evidence type="ECO:0000313" key="4">
    <source>
        <dbReference type="EMBL" id="KAK6354671.1"/>
    </source>
</evidence>
<proteinExistence type="predicted"/>
<keyword evidence="1" id="KW-0479">Metal-binding</keyword>
<dbReference type="GO" id="GO:0003676">
    <property type="term" value="F:nucleic acid binding"/>
    <property type="evidence" value="ECO:0007669"/>
    <property type="project" value="InterPro"/>
</dbReference>